<dbReference type="OrthoDB" id="6052143at2759"/>
<dbReference type="Proteomes" id="UP000507470">
    <property type="component" value="Unassembled WGS sequence"/>
</dbReference>
<keyword evidence="3" id="KW-1185">Reference proteome</keyword>
<feature type="domain" description="Schlafen AlbA-2" evidence="1">
    <location>
        <begin position="127"/>
        <end position="172"/>
    </location>
</feature>
<dbReference type="InterPro" id="IPR007421">
    <property type="entry name" value="Schlafen_AlbA_2_dom"/>
</dbReference>
<sequence length="173" mass="20158">MKYISACLNTNGGIVKLKNRHWDKATGKDFDEWYGDVEKHLFSDSTKFIELQGKYNHEILYLQIKPLIYVFSVNTYLYFPRNTDIVEVGYTQVIDILLRRDKSGSLSELPVVEEDFEFKKTHSTLSENDRIQFKEIKSQNVPSTFSSMINKYISAFCNHKGGRIFFGIEDKGF</sequence>
<gene>
    <name evidence="2" type="ORF">MCOR_36497</name>
</gene>
<dbReference type="AlphaFoldDB" id="A0A6J8D5K4"/>
<dbReference type="EMBL" id="CACVKT020006525">
    <property type="protein sequence ID" value="CAC5402562.1"/>
    <property type="molecule type" value="Genomic_DNA"/>
</dbReference>
<accession>A0A6J8D5K4</accession>
<organism evidence="2 3">
    <name type="scientific">Mytilus coruscus</name>
    <name type="common">Sea mussel</name>
    <dbReference type="NCBI Taxonomy" id="42192"/>
    <lineage>
        <taxon>Eukaryota</taxon>
        <taxon>Metazoa</taxon>
        <taxon>Spiralia</taxon>
        <taxon>Lophotrochozoa</taxon>
        <taxon>Mollusca</taxon>
        <taxon>Bivalvia</taxon>
        <taxon>Autobranchia</taxon>
        <taxon>Pteriomorphia</taxon>
        <taxon>Mytilida</taxon>
        <taxon>Mytiloidea</taxon>
        <taxon>Mytilidae</taxon>
        <taxon>Mytilinae</taxon>
        <taxon>Mytilus</taxon>
    </lineage>
</organism>
<reference evidence="2 3" key="1">
    <citation type="submission" date="2020-06" db="EMBL/GenBank/DDBJ databases">
        <authorList>
            <person name="Li R."/>
            <person name="Bekaert M."/>
        </authorList>
    </citation>
    <scope>NUCLEOTIDE SEQUENCE [LARGE SCALE GENOMIC DNA]</scope>
    <source>
        <strain evidence="3">wild</strain>
    </source>
</reference>
<evidence type="ECO:0000259" key="1">
    <source>
        <dbReference type="Pfam" id="PF04326"/>
    </source>
</evidence>
<dbReference type="Pfam" id="PF04326">
    <property type="entry name" value="SLFN_AlbA_2"/>
    <property type="match status" value="1"/>
</dbReference>
<dbReference type="Gene3D" id="3.30.950.30">
    <property type="entry name" value="Schlafen, AAA domain"/>
    <property type="match status" value="1"/>
</dbReference>
<dbReference type="InterPro" id="IPR038461">
    <property type="entry name" value="Schlafen_AlbA_2_dom_sf"/>
</dbReference>
<name>A0A6J8D5K4_MYTCO</name>
<proteinExistence type="predicted"/>
<evidence type="ECO:0000313" key="2">
    <source>
        <dbReference type="EMBL" id="CAC5402562.1"/>
    </source>
</evidence>
<protein>
    <recommendedName>
        <fullName evidence="1">Schlafen AlbA-2 domain-containing protein</fullName>
    </recommendedName>
</protein>
<evidence type="ECO:0000313" key="3">
    <source>
        <dbReference type="Proteomes" id="UP000507470"/>
    </source>
</evidence>